<dbReference type="EMBL" id="MCGE01000002">
    <property type="protein sequence ID" value="ORZ24298.1"/>
    <property type="molecule type" value="Genomic_DNA"/>
</dbReference>
<gene>
    <name evidence="1" type="ORF">BCR42DRAFT_402636</name>
</gene>
<proteinExistence type="predicted"/>
<evidence type="ECO:0000313" key="1">
    <source>
        <dbReference type="EMBL" id="ORZ24298.1"/>
    </source>
</evidence>
<evidence type="ECO:0000313" key="2">
    <source>
        <dbReference type="Proteomes" id="UP000193560"/>
    </source>
</evidence>
<protein>
    <submittedName>
        <fullName evidence="1">Uncharacterized protein</fullName>
    </submittedName>
</protein>
<dbReference type="AlphaFoldDB" id="A0A1X2IYD1"/>
<name>A0A1X2IYD1_9FUNG</name>
<comment type="caution">
    <text evidence="1">The sequence shown here is derived from an EMBL/GenBank/DDBJ whole genome shotgun (WGS) entry which is preliminary data.</text>
</comment>
<organism evidence="1 2">
    <name type="scientific">Absidia repens</name>
    <dbReference type="NCBI Taxonomy" id="90262"/>
    <lineage>
        <taxon>Eukaryota</taxon>
        <taxon>Fungi</taxon>
        <taxon>Fungi incertae sedis</taxon>
        <taxon>Mucoromycota</taxon>
        <taxon>Mucoromycotina</taxon>
        <taxon>Mucoromycetes</taxon>
        <taxon>Mucorales</taxon>
        <taxon>Cunninghamellaceae</taxon>
        <taxon>Absidia</taxon>
    </lineage>
</organism>
<sequence>MSFYSMYNYNQMPFMYGNYNRYHNSYLYGGGLFPPQQSYYYGSHGNMGSGGYGGYGSYYPYSSSYYGSGYRQQGLFRNMLNRLRYGNSYYYPEMGYMGAGSGRWPYERDFGSTKSVWKRNGIY</sequence>
<keyword evidence="2" id="KW-1185">Reference proteome</keyword>
<accession>A0A1X2IYD1</accession>
<dbReference type="Proteomes" id="UP000193560">
    <property type="component" value="Unassembled WGS sequence"/>
</dbReference>
<reference evidence="1 2" key="1">
    <citation type="submission" date="2016-07" db="EMBL/GenBank/DDBJ databases">
        <title>Pervasive Adenine N6-methylation of Active Genes in Fungi.</title>
        <authorList>
            <consortium name="DOE Joint Genome Institute"/>
            <person name="Mondo S.J."/>
            <person name="Dannebaum R.O."/>
            <person name="Kuo R.C."/>
            <person name="Labutti K."/>
            <person name="Haridas S."/>
            <person name="Kuo A."/>
            <person name="Salamov A."/>
            <person name="Ahrendt S.R."/>
            <person name="Lipzen A."/>
            <person name="Sullivan W."/>
            <person name="Andreopoulos W.B."/>
            <person name="Clum A."/>
            <person name="Lindquist E."/>
            <person name="Daum C."/>
            <person name="Ramamoorthy G.K."/>
            <person name="Gryganskyi A."/>
            <person name="Culley D."/>
            <person name="Magnuson J.K."/>
            <person name="James T.Y."/>
            <person name="O'Malley M.A."/>
            <person name="Stajich J.E."/>
            <person name="Spatafora J.W."/>
            <person name="Visel A."/>
            <person name="Grigoriev I.V."/>
        </authorList>
    </citation>
    <scope>NUCLEOTIDE SEQUENCE [LARGE SCALE GENOMIC DNA]</scope>
    <source>
        <strain evidence="1 2">NRRL 1336</strain>
    </source>
</reference>
<dbReference type="OrthoDB" id="2296629at2759"/>